<dbReference type="AlphaFoldDB" id="A0A9X0DL04"/>
<feature type="compositionally biased region" description="Polar residues" evidence="1">
    <location>
        <begin position="46"/>
        <end position="55"/>
    </location>
</feature>
<keyword evidence="3" id="KW-1185">Reference proteome</keyword>
<reference evidence="2" key="1">
    <citation type="submission" date="2022-11" db="EMBL/GenBank/DDBJ databases">
        <title>Genome Resource of Sclerotinia nivalis Strain SnTB1, a Plant Pathogen Isolated from American Ginseng.</title>
        <authorList>
            <person name="Fan S."/>
        </authorList>
    </citation>
    <scope>NUCLEOTIDE SEQUENCE</scope>
    <source>
        <strain evidence="2">SnTB1</strain>
    </source>
</reference>
<evidence type="ECO:0000313" key="2">
    <source>
        <dbReference type="EMBL" id="KAJ8066934.1"/>
    </source>
</evidence>
<feature type="region of interest" description="Disordered" evidence="1">
    <location>
        <begin position="39"/>
        <end position="96"/>
    </location>
</feature>
<feature type="compositionally biased region" description="Low complexity" evidence="1">
    <location>
        <begin position="63"/>
        <end position="91"/>
    </location>
</feature>
<name>A0A9X0DL04_9HELO</name>
<evidence type="ECO:0000256" key="1">
    <source>
        <dbReference type="SAM" id="MobiDB-lite"/>
    </source>
</evidence>
<protein>
    <submittedName>
        <fullName evidence="2">Uncharacterized protein</fullName>
    </submittedName>
</protein>
<comment type="caution">
    <text evidence="2">The sequence shown here is derived from an EMBL/GenBank/DDBJ whole genome shotgun (WGS) entry which is preliminary data.</text>
</comment>
<organism evidence="2 3">
    <name type="scientific">Sclerotinia nivalis</name>
    <dbReference type="NCBI Taxonomy" id="352851"/>
    <lineage>
        <taxon>Eukaryota</taxon>
        <taxon>Fungi</taxon>
        <taxon>Dikarya</taxon>
        <taxon>Ascomycota</taxon>
        <taxon>Pezizomycotina</taxon>
        <taxon>Leotiomycetes</taxon>
        <taxon>Helotiales</taxon>
        <taxon>Sclerotiniaceae</taxon>
        <taxon>Sclerotinia</taxon>
    </lineage>
</organism>
<evidence type="ECO:0000313" key="3">
    <source>
        <dbReference type="Proteomes" id="UP001152300"/>
    </source>
</evidence>
<accession>A0A9X0DL04</accession>
<gene>
    <name evidence="2" type="ORF">OCU04_004318</name>
</gene>
<sequence>MVCILPLLHPLFYLFISSLFQSYHTLLFSLTPHPLISTPFRPPPSTQKSQLQKQIHPNIHPNIHPSIHLPTSPSTSPSKSPPQKTKPISTSHSSTQLNKQLALYTLNTIHIKKIHTHTNEYTNPQYNTSPTSLTYFPYLNTSNLS</sequence>
<dbReference type="Proteomes" id="UP001152300">
    <property type="component" value="Unassembled WGS sequence"/>
</dbReference>
<dbReference type="EMBL" id="JAPEIS010000004">
    <property type="protein sequence ID" value="KAJ8066934.1"/>
    <property type="molecule type" value="Genomic_DNA"/>
</dbReference>
<proteinExistence type="predicted"/>